<dbReference type="Proteomes" id="UP000092651">
    <property type="component" value="Unassembled WGS sequence"/>
</dbReference>
<protein>
    <submittedName>
        <fullName evidence="1">Uncharacterized protein</fullName>
    </submittedName>
</protein>
<evidence type="ECO:0000313" key="1">
    <source>
        <dbReference type="EMBL" id="OCA77271.1"/>
    </source>
</evidence>
<gene>
    <name evidence="1" type="ORF">BBI01_02065</name>
</gene>
<dbReference type="EMBL" id="MAYH01000001">
    <property type="protein sequence ID" value="OCA77271.1"/>
    <property type="molecule type" value="Genomic_DNA"/>
</dbReference>
<dbReference type="AlphaFoldDB" id="A0A1B9A099"/>
<evidence type="ECO:0000313" key="2">
    <source>
        <dbReference type="Proteomes" id="UP000092651"/>
    </source>
</evidence>
<proteinExistence type="predicted"/>
<sequence length="121" mass="14531">MLVVITLRKTIMLEFRLFIYLRYKLIKMRSFTKKDYDQLKIELEIFKTNAKFTVNNDHISIGYPARDQECENFADLISNFFEEEKIKVNRWDLIREGELPDTDILFQDAPDNSIMISIFPR</sequence>
<organism evidence="1 2">
    <name type="scientific">Chryseobacterium artocarpi</name>
    <dbReference type="NCBI Taxonomy" id="1414727"/>
    <lineage>
        <taxon>Bacteria</taxon>
        <taxon>Pseudomonadati</taxon>
        <taxon>Bacteroidota</taxon>
        <taxon>Flavobacteriia</taxon>
        <taxon>Flavobacteriales</taxon>
        <taxon>Weeksellaceae</taxon>
        <taxon>Chryseobacterium group</taxon>
        <taxon>Chryseobacterium</taxon>
    </lineage>
</organism>
<reference evidence="1 2" key="1">
    <citation type="submission" date="2016-07" db="EMBL/GenBank/DDBJ databases">
        <authorList>
            <person name="Jeong J.-J."/>
            <person name="Kim D.W."/>
            <person name="Sang M.K."/>
            <person name="Choi I.-G."/>
            <person name="Kim K.D."/>
        </authorList>
    </citation>
    <scope>NUCLEOTIDE SEQUENCE [LARGE SCALE GENOMIC DNA]</scope>
    <source>
        <strain evidence="1 2">UTM-3</strain>
    </source>
</reference>
<name>A0A1B9A099_9FLAO</name>
<keyword evidence="2" id="KW-1185">Reference proteome</keyword>
<accession>A0A1B9A099</accession>
<comment type="caution">
    <text evidence="1">The sequence shown here is derived from an EMBL/GenBank/DDBJ whole genome shotgun (WGS) entry which is preliminary data.</text>
</comment>